<dbReference type="EMBL" id="JAHEWX010000025">
    <property type="protein sequence ID" value="MBT1543205.1"/>
    <property type="molecule type" value="Genomic_DNA"/>
</dbReference>
<protein>
    <submittedName>
        <fullName evidence="1">Uncharacterized protein</fullName>
    </submittedName>
</protein>
<name>A0A5P8YUC1_9MICO</name>
<comment type="caution">
    <text evidence="1">The sequence shown here is derived from an EMBL/GenBank/DDBJ whole genome shotgun (WGS) entry which is preliminary data.</text>
</comment>
<accession>A0A5P8YUC1</accession>
<gene>
    <name evidence="1" type="ORF">KK103_15690</name>
</gene>
<evidence type="ECO:0000313" key="2">
    <source>
        <dbReference type="Proteomes" id="UP000709437"/>
    </source>
</evidence>
<reference evidence="1" key="1">
    <citation type="submission" date="2021-05" db="EMBL/GenBank/DDBJ databases">
        <title>Whole genome sequence of Curtobacterium flaccumfaciens pv. flaccumfaciens strain CFBP 3417.</title>
        <authorList>
            <person name="Osdaghi E."/>
            <person name="Taghouti G."/>
            <person name="Portier P."/>
            <person name="Fazliarab A."/>
            <person name="Taghavi S.M."/>
            <person name="Briand M."/>
            <person name="Le-Saux M."/>
            <person name="Jacques M.-A."/>
        </authorList>
    </citation>
    <scope>NUCLEOTIDE SEQUENCE</scope>
    <source>
        <strain evidence="1">CFBP 3417</strain>
    </source>
</reference>
<dbReference type="RefSeq" id="WP_128781739.1">
    <property type="nucleotide sequence ID" value="NZ_CP041260.1"/>
</dbReference>
<organism evidence="1 2">
    <name type="scientific">Curtobacterium flaccumfaciens pv. flaccumfaciens</name>
    <dbReference type="NCBI Taxonomy" id="138532"/>
    <lineage>
        <taxon>Bacteria</taxon>
        <taxon>Bacillati</taxon>
        <taxon>Actinomycetota</taxon>
        <taxon>Actinomycetes</taxon>
        <taxon>Micrococcales</taxon>
        <taxon>Microbacteriaceae</taxon>
        <taxon>Curtobacterium</taxon>
    </lineage>
</organism>
<dbReference type="AlphaFoldDB" id="A0A5P8YUC1"/>
<dbReference type="Proteomes" id="UP000709437">
    <property type="component" value="Unassembled WGS sequence"/>
</dbReference>
<sequence length="231" mass="23885">MRKPLAITAALLAAILIAVIVIVRQPSAEQTTATPTTAASATTEDDDQQLQQLLNTRLSTIGAQLSVNLPATLTIDTANGDTVYARVTMHELTKLPAHQSAAILKERSALAGYDTVWTMPVSMTVLGIVDDAGTATRATADVSASDLSPFTIATHPGSDPLPTSNTLSSPGCSGLDGHTAIAVGHTVTWCVHGFSDAATSAPTGGQYETVSGTYATPITWASRKYAAPEIP</sequence>
<proteinExistence type="predicted"/>
<evidence type="ECO:0000313" key="1">
    <source>
        <dbReference type="EMBL" id="MBT1543205.1"/>
    </source>
</evidence>